<dbReference type="Gene3D" id="3.40.50.300">
    <property type="entry name" value="P-loop containing nucleotide triphosphate hydrolases"/>
    <property type="match status" value="1"/>
</dbReference>
<protein>
    <submittedName>
        <fullName evidence="2">Cellular protein AbCp-32</fullName>
    </submittedName>
</protein>
<dbReference type="InterPro" id="IPR027417">
    <property type="entry name" value="P-loop_NTPase"/>
</dbReference>
<reference evidence="2" key="1">
    <citation type="journal article" date="2015" name="J. Proteomics">
        <title>Unique diversity of the venom peptides from the scorpion Androctonus bicolor revealed by transcriptomic and proteomic analysis.</title>
        <authorList>
            <person name="Zhang L."/>
            <person name="Shi W."/>
            <person name="Zeng X.C."/>
            <person name="Ge F."/>
            <person name="Yang M."/>
            <person name="Nie Y."/>
            <person name="Bao A."/>
            <person name="Wu S."/>
            <person name="E G."/>
        </authorList>
    </citation>
    <scope>NUCLEOTIDE SEQUENCE</scope>
</reference>
<dbReference type="SUPFAM" id="SSF52540">
    <property type="entry name" value="P-loop containing nucleoside triphosphate hydrolases"/>
    <property type="match status" value="1"/>
</dbReference>
<sequence length="115" mass="13673">EEHYETLVKNPDILDKVLEYSSVSYMKKTINDSFDDTYITKTENLKNLDLPSGIIAFREYMAKHPQFSVKSGGEFIRKGIVGDWKNHFSEEQERRMEERIREKTKGTDFMNLWKM</sequence>
<dbReference type="GO" id="GO:0008146">
    <property type="term" value="F:sulfotransferase activity"/>
    <property type="evidence" value="ECO:0007669"/>
    <property type="project" value="InterPro"/>
</dbReference>
<dbReference type="AlphaFoldDB" id="A0A0K0LC64"/>
<feature type="non-terminal residue" evidence="2">
    <location>
        <position position="1"/>
    </location>
</feature>
<accession>A0A0K0LC64</accession>
<proteinExistence type="evidence at transcript level"/>
<dbReference type="EMBL" id="KJ787561">
    <property type="protein sequence ID" value="AIX87755.1"/>
    <property type="molecule type" value="mRNA"/>
</dbReference>
<dbReference type="InterPro" id="IPR000863">
    <property type="entry name" value="Sulfotransferase_dom"/>
</dbReference>
<dbReference type="Pfam" id="PF00685">
    <property type="entry name" value="Sulfotransfer_1"/>
    <property type="match status" value="1"/>
</dbReference>
<feature type="domain" description="Sulfotransferase" evidence="1">
    <location>
        <begin position="64"/>
        <end position="107"/>
    </location>
</feature>
<evidence type="ECO:0000313" key="2">
    <source>
        <dbReference type="EMBL" id="AIX87755.1"/>
    </source>
</evidence>
<organism evidence="2">
    <name type="scientific">Androctonus bicolor</name>
    <dbReference type="NCBI Taxonomy" id="748906"/>
    <lineage>
        <taxon>Eukaryota</taxon>
        <taxon>Metazoa</taxon>
        <taxon>Ecdysozoa</taxon>
        <taxon>Arthropoda</taxon>
        <taxon>Chelicerata</taxon>
        <taxon>Arachnida</taxon>
        <taxon>Scorpiones</taxon>
        <taxon>Buthida</taxon>
        <taxon>Buthoidea</taxon>
        <taxon>Buthidae</taxon>
        <taxon>Androctonus</taxon>
    </lineage>
</organism>
<name>A0A0K0LC64_9SCOR</name>
<evidence type="ECO:0000259" key="1">
    <source>
        <dbReference type="Pfam" id="PF00685"/>
    </source>
</evidence>